<reference evidence="1 4" key="2">
    <citation type="submission" date="2018-07" db="EMBL/GenBank/DDBJ databases">
        <title>Genomic analysis of colistin resistant EHEC isolated from cattle in Japan.</title>
        <authorList>
            <person name="Kusumoto M."/>
            <person name="Misumi W."/>
            <person name="Ogura Y."/>
            <person name="Hayashi T."/>
            <person name="Akiba M."/>
        </authorList>
    </citation>
    <scope>NUCLEOTIDE SEQUENCE [LARGE SCALE GENOMIC DNA]</scope>
    <source>
        <strain evidence="1 4">E2863</strain>
    </source>
</reference>
<dbReference type="Proteomes" id="UP000281900">
    <property type="component" value="Chromosome"/>
</dbReference>
<dbReference type="EMBL" id="AP018802">
    <property type="protein sequence ID" value="BBF56018.1"/>
    <property type="molecule type" value="Genomic_DNA"/>
</dbReference>
<proteinExistence type="predicted"/>
<dbReference type="AlphaFoldDB" id="A0A0E1LDD5"/>
<sequence length="246" mass="27806">MGRWILMPRPKINGIELNKRDINIRQVYVTIRHITSESDENYKEISIMALIFVDKDSNMNMTKGALILSLSFLLAACSSIPQNIKGNNQPDIQKSFVAVHNQPGLYVGQQARFGGKVINVINGKTDTLLEIAVLPLDSYAKPDIEANYQGRLLARQSGFLDPVNYRNHFVTILGTIQGEQPGFINKVPYNFLEVNMQGIQVWHLREVVNTTYNLWDYGYGAFWPEPGWGAPYYTNAVSQVTPELVK</sequence>
<organism evidence="2 3">
    <name type="scientific">Escherichia coli</name>
    <dbReference type="NCBI Taxonomy" id="562"/>
    <lineage>
        <taxon>Bacteria</taxon>
        <taxon>Pseudomonadati</taxon>
        <taxon>Pseudomonadota</taxon>
        <taxon>Gammaproteobacteria</taxon>
        <taxon>Enterobacterales</taxon>
        <taxon>Enterobacteriaceae</taxon>
        <taxon>Escherichia</taxon>
    </lineage>
</organism>
<reference evidence="2 3" key="1">
    <citation type="submission" date="2018-06" db="EMBL/GenBank/DDBJ databases">
        <authorList>
            <consortium name="Pathogen Informatics"/>
            <person name="Doyle S."/>
        </authorList>
    </citation>
    <scope>NUCLEOTIDE SEQUENCE [LARGE SCALE GENOMIC DNA]</scope>
    <source>
        <strain evidence="2 3">NCTC8960</strain>
    </source>
</reference>
<gene>
    <name evidence="2" type="primary">slp_1</name>
    <name evidence="1" type="synonym">slp</name>
    <name evidence="1" type="ORF">E2863_04597</name>
    <name evidence="2" type="ORF">NCTC8960_02874</name>
</gene>
<evidence type="ECO:0000313" key="1">
    <source>
        <dbReference type="EMBL" id="BBF56018.1"/>
    </source>
</evidence>
<evidence type="ECO:0000313" key="4">
    <source>
        <dbReference type="Proteomes" id="UP000281900"/>
    </source>
</evidence>
<name>A0A0E1LDD5_ECOLX</name>
<dbReference type="NCBIfam" id="TIGR00752">
    <property type="entry name" value="slp"/>
    <property type="match status" value="1"/>
</dbReference>
<dbReference type="PANTHER" id="PTHR37530">
    <property type="entry name" value="OUTER MEMBRANE PROTEIN SLP"/>
    <property type="match status" value="1"/>
</dbReference>
<accession>A0A0E1LDD5</accession>
<dbReference type="EMBL" id="UGFO01000006">
    <property type="protein sequence ID" value="STN12578.1"/>
    <property type="molecule type" value="Genomic_DNA"/>
</dbReference>
<dbReference type="Proteomes" id="UP000255057">
    <property type="component" value="Unassembled WGS sequence"/>
</dbReference>
<evidence type="ECO:0000313" key="2">
    <source>
        <dbReference type="EMBL" id="STN12578.1"/>
    </source>
</evidence>
<keyword evidence="2" id="KW-0449">Lipoprotein</keyword>
<dbReference type="Pfam" id="PF03843">
    <property type="entry name" value="Slp"/>
    <property type="match status" value="1"/>
</dbReference>
<dbReference type="GO" id="GO:0019867">
    <property type="term" value="C:outer membrane"/>
    <property type="evidence" value="ECO:0007669"/>
    <property type="project" value="InterPro"/>
</dbReference>
<evidence type="ECO:0000313" key="3">
    <source>
        <dbReference type="Proteomes" id="UP000255057"/>
    </source>
</evidence>
<protein>
    <submittedName>
        <fullName evidence="1 2">Outer membrane lipoprotein</fullName>
    </submittedName>
</protein>
<dbReference type="InterPro" id="IPR004658">
    <property type="entry name" value="OMP_Slp"/>
</dbReference>
<dbReference type="PANTHER" id="PTHR37530:SF1">
    <property type="entry name" value="OUTER MEMBRANE PROTEIN SLP"/>
    <property type="match status" value="1"/>
</dbReference>